<dbReference type="Pfam" id="PF00593">
    <property type="entry name" value="TonB_dep_Rec_b-barrel"/>
    <property type="match status" value="1"/>
</dbReference>
<keyword evidence="7 8" id="KW-0998">Cell outer membrane</keyword>
<feature type="domain" description="TonB-dependent receptor-like beta-barrel" evidence="11">
    <location>
        <begin position="430"/>
        <end position="995"/>
    </location>
</feature>
<dbReference type="Gene3D" id="2.170.130.10">
    <property type="entry name" value="TonB-dependent receptor, plug domain"/>
    <property type="match status" value="1"/>
</dbReference>
<dbReference type="PROSITE" id="PS00318">
    <property type="entry name" value="HMG_COA_REDUCTASE_2"/>
    <property type="match status" value="1"/>
</dbReference>
<evidence type="ECO:0000256" key="10">
    <source>
        <dbReference type="SAM" id="SignalP"/>
    </source>
</evidence>
<dbReference type="NCBIfam" id="TIGR04057">
    <property type="entry name" value="SusC_RagA_signa"/>
    <property type="match status" value="1"/>
</dbReference>
<dbReference type="Gene3D" id="2.60.40.1120">
    <property type="entry name" value="Carboxypeptidase-like, regulatory domain"/>
    <property type="match status" value="1"/>
</dbReference>
<dbReference type="InterPro" id="IPR036942">
    <property type="entry name" value="Beta-barrel_TonB_sf"/>
</dbReference>
<dbReference type="RefSeq" id="WP_051949854.1">
    <property type="nucleotide sequence ID" value="NZ_FNUV01000009.1"/>
</dbReference>
<reference evidence="13 14" key="1">
    <citation type="submission" date="2016-10" db="EMBL/GenBank/DDBJ databases">
        <authorList>
            <person name="de Groot N.N."/>
        </authorList>
    </citation>
    <scope>NUCLEOTIDE SEQUENCE [LARGE SCALE GENOMIC DNA]</scope>
    <source>
        <strain evidence="13 14">AR32</strain>
    </source>
</reference>
<dbReference type="GO" id="GO:0004420">
    <property type="term" value="F:hydroxymethylglutaryl-CoA reductase (NADPH) activity"/>
    <property type="evidence" value="ECO:0007669"/>
    <property type="project" value="InterPro"/>
</dbReference>
<feature type="signal peptide" evidence="10">
    <location>
        <begin position="1"/>
        <end position="31"/>
    </location>
</feature>
<evidence type="ECO:0000313" key="14">
    <source>
        <dbReference type="Proteomes" id="UP000236735"/>
    </source>
</evidence>
<dbReference type="PROSITE" id="PS52016">
    <property type="entry name" value="TONB_DEPENDENT_REC_3"/>
    <property type="match status" value="1"/>
</dbReference>
<protein>
    <submittedName>
        <fullName evidence="13">TonB-linked outer membrane protein, SusC/RagA family</fullName>
    </submittedName>
</protein>
<evidence type="ECO:0000256" key="4">
    <source>
        <dbReference type="ARBA" id="ARBA00022692"/>
    </source>
</evidence>
<dbReference type="Proteomes" id="UP000236735">
    <property type="component" value="Unassembled WGS sequence"/>
</dbReference>
<keyword evidence="6 8" id="KW-0472">Membrane</keyword>
<keyword evidence="4 8" id="KW-0812">Transmembrane</keyword>
<dbReference type="GO" id="GO:0009279">
    <property type="term" value="C:cell outer membrane"/>
    <property type="evidence" value="ECO:0007669"/>
    <property type="project" value="UniProtKB-SubCell"/>
</dbReference>
<dbReference type="AlphaFoldDB" id="A0A1H5XI05"/>
<evidence type="ECO:0000256" key="5">
    <source>
        <dbReference type="ARBA" id="ARBA00023077"/>
    </source>
</evidence>
<dbReference type="GeneID" id="32574810"/>
<dbReference type="InterPro" id="IPR023997">
    <property type="entry name" value="TonB-dep_OMP_SusC/RagA_CS"/>
</dbReference>
<dbReference type="InterPro" id="IPR012910">
    <property type="entry name" value="Plug_dom"/>
</dbReference>
<dbReference type="SUPFAM" id="SSF56935">
    <property type="entry name" value="Porins"/>
    <property type="match status" value="1"/>
</dbReference>
<evidence type="ECO:0000256" key="7">
    <source>
        <dbReference type="ARBA" id="ARBA00023237"/>
    </source>
</evidence>
<keyword evidence="5 9" id="KW-0798">TonB box</keyword>
<comment type="similarity">
    <text evidence="8 9">Belongs to the TonB-dependent receptor family.</text>
</comment>
<evidence type="ECO:0000256" key="2">
    <source>
        <dbReference type="ARBA" id="ARBA00022448"/>
    </source>
</evidence>
<evidence type="ECO:0000256" key="3">
    <source>
        <dbReference type="ARBA" id="ARBA00022452"/>
    </source>
</evidence>
<evidence type="ECO:0000256" key="9">
    <source>
        <dbReference type="RuleBase" id="RU003357"/>
    </source>
</evidence>
<dbReference type="SUPFAM" id="SSF49464">
    <property type="entry name" value="Carboxypeptidase regulatory domain-like"/>
    <property type="match status" value="1"/>
</dbReference>
<evidence type="ECO:0000256" key="8">
    <source>
        <dbReference type="PROSITE-ProRule" id="PRU01360"/>
    </source>
</evidence>
<keyword evidence="2 8" id="KW-0813">Transport</keyword>
<proteinExistence type="inferred from homology"/>
<evidence type="ECO:0000259" key="11">
    <source>
        <dbReference type="Pfam" id="PF00593"/>
    </source>
</evidence>
<dbReference type="EMBL" id="FNUV01000009">
    <property type="protein sequence ID" value="SEG11050.1"/>
    <property type="molecule type" value="Genomic_DNA"/>
</dbReference>
<accession>A0A1H5XI05</accession>
<feature type="domain" description="TonB-dependent receptor plug" evidence="12">
    <location>
        <begin position="135"/>
        <end position="242"/>
    </location>
</feature>
<feature type="chain" id="PRO_5009289472" evidence="10">
    <location>
        <begin position="32"/>
        <end position="1045"/>
    </location>
</feature>
<evidence type="ECO:0000259" key="12">
    <source>
        <dbReference type="Pfam" id="PF07715"/>
    </source>
</evidence>
<dbReference type="NCBIfam" id="TIGR04056">
    <property type="entry name" value="OMP_RagA_SusC"/>
    <property type="match status" value="1"/>
</dbReference>
<gene>
    <name evidence="13" type="ORF">SAMN05216354_2811</name>
</gene>
<dbReference type="InterPro" id="IPR023076">
    <property type="entry name" value="HMG_CoA_Rdtase_CS"/>
</dbReference>
<dbReference type="Pfam" id="PF07715">
    <property type="entry name" value="Plug"/>
    <property type="match status" value="1"/>
</dbReference>
<keyword evidence="3 8" id="KW-1134">Transmembrane beta strand</keyword>
<organism evidence="13 14">
    <name type="scientific">Xylanibacter ruminicola</name>
    <name type="common">Prevotella ruminicola</name>
    <dbReference type="NCBI Taxonomy" id="839"/>
    <lineage>
        <taxon>Bacteria</taxon>
        <taxon>Pseudomonadati</taxon>
        <taxon>Bacteroidota</taxon>
        <taxon>Bacteroidia</taxon>
        <taxon>Bacteroidales</taxon>
        <taxon>Prevotellaceae</taxon>
        <taxon>Xylanibacter</taxon>
    </lineage>
</organism>
<name>A0A1H5XI05_XYLRU</name>
<dbReference type="InterPro" id="IPR008969">
    <property type="entry name" value="CarboxyPept-like_regulatory"/>
</dbReference>
<dbReference type="InterPro" id="IPR037066">
    <property type="entry name" value="Plug_dom_sf"/>
</dbReference>
<evidence type="ECO:0000256" key="6">
    <source>
        <dbReference type="ARBA" id="ARBA00023136"/>
    </source>
</evidence>
<keyword evidence="10" id="KW-0732">Signal</keyword>
<evidence type="ECO:0000256" key="1">
    <source>
        <dbReference type="ARBA" id="ARBA00004571"/>
    </source>
</evidence>
<dbReference type="InterPro" id="IPR000531">
    <property type="entry name" value="Beta-barrel_TonB"/>
</dbReference>
<dbReference type="InterPro" id="IPR039426">
    <property type="entry name" value="TonB-dep_rcpt-like"/>
</dbReference>
<dbReference type="InterPro" id="IPR023996">
    <property type="entry name" value="TonB-dep_OMP_SusC/RagA"/>
</dbReference>
<sequence>MKKVNFNYSRFIWQGFMGVALCVGSPSVALANGGSVAATNNVQQTTVRGTVVDASGEPMIGVTVSVKGSSSGTVTGLDGSFSLNCKPTDVLVFSYVGYINQELRANTNLSRIVLKEDNAILDEVVVIGYGTTTRKSAVGAVDQVRSDLLENRPVANVTQALQGAAPNVIIQRKNYNPNAQNNNFNIRGISTLNDNSPLFVIDGLVTDYDNFNRLNPNDIENISILKDAGTAAIYGSRSANGVVLVTTKKGKNNERTSIRLNGMVGWEDPHILFTPVTGYQNAVLRNMAETNVGNAPVYSQDQILDYYAHQSEESWALNEIFKTAMQQNYNISISGGSDKTTYMVSAGYFDQGSNYVSTQKFGLQRYNFRTNLVTELGRLKLTATLAYTRTDSKNTNGGSLEIDASRVPSAYIYKMKSADGRYLLNDVWGEFNPLGQLESGGFDKYRTNAITASVTGELKIIDGLKLRGVFGADVVGNNRYSRSMPSYYYAGEDATEPRPRKESDFRTSNWNADNYRLNTQILLDYNKTFGVHTVSGLFGATNESYTWYNNEIWKNYVDPDLGTSTSITTGEVGNIGGATTVDSSGQTSITSLLGRIGYNYNERYYAEFDFRYDGSSKFHKDYRWGFFPSLSLGWRISEEPFMEKYREKVGDLKIRGSYGILGSQAVGDYDRYTRYSVSSTTYAYNNQAVAGAGFNLGLKDLTWERTNTFNIGFDASFLHNALNITFDYYTKRTKDILMKPLQPSVFGTTMPSTNIGEMSNDGWELSINYRLKTGDMKHNFYFNIGDSKNKVTKFPGNEQISGVDEIYKIIRVGEALNSYYAWQVEGIFQSYDEIKNSALPLGAEVAPGDLKFKDQNGDNVIDSNDRVIVGNAFPRYTFGFTYRFEWKGFDFSMFWQGVGKRSQMLRGELLEPYHSNYSYVMYKHQLDFWTPTNTNAKYPRLAAQGSASDTNNWGRPSDIFVLDAKYARLKNLAIGYSLPKKWIDPMGLQKLRVYVTGQDLLTLTKNSFIDPESSEFGSNMNSGGGNSGRNYPMLQYYGFGFDVEF</sequence>
<dbReference type="Pfam" id="PF13715">
    <property type="entry name" value="CarbopepD_reg_2"/>
    <property type="match status" value="1"/>
</dbReference>
<dbReference type="Gene3D" id="2.40.170.20">
    <property type="entry name" value="TonB-dependent receptor, beta-barrel domain"/>
    <property type="match status" value="1"/>
</dbReference>
<comment type="subcellular location">
    <subcellularLocation>
        <location evidence="1 8">Cell outer membrane</location>
        <topology evidence="1 8">Multi-pass membrane protein</topology>
    </subcellularLocation>
</comment>
<evidence type="ECO:0000313" key="13">
    <source>
        <dbReference type="EMBL" id="SEG11050.1"/>
    </source>
</evidence>